<feature type="chain" id="PRO_5003178189" evidence="1">
    <location>
        <begin position="21"/>
        <end position="97"/>
    </location>
</feature>
<keyword evidence="3" id="KW-1185">Reference proteome</keyword>
<evidence type="ECO:0000256" key="1">
    <source>
        <dbReference type="SAM" id="SignalP"/>
    </source>
</evidence>
<dbReference type="RefSeq" id="XP_008089787.1">
    <property type="nucleotide sequence ID" value="XM_008091596.1"/>
</dbReference>
<organism evidence="3">
    <name type="scientific">Colletotrichum graminicola (strain M1.001 / M2 / FGSC 10212)</name>
    <name type="common">Maize anthracnose fungus</name>
    <name type="synonym">Glomerella graminicola</name>
    <dbReference type="NCBI Taxonomy" id="645133"/>
    <lineage>
        <taxon>Eukaryota</taxon>
        <taxon>Fungi</taxon>
        <taxon>Dikarya</taxon>
        <taxon>Ascomycota</taxon>
        <taxon>Pezizomycotina</taxon>
        <taxon>Sordariomycetes</taxon>
        <taxon>Hypocreomycetidae</taxon>
        <taxon>Glomerellales</taxon>
        <taxon>Glomerellaceae</taxon>
        <taxon>Colletotrichum</taxon>
        <taxon>Colletotrichum graminicola species complex</taxon>
    </lineage>
</organism>
<name>E3Q415_COLGM</name>
<feature type="signal peptide" evidence="1">
    <location>
        <begin position="1"/>
        <end position="20"/>
    </location>
</feature>
<proteinExistence type="predicted"/>
<dbReference type="EMBL" id="GG697332">
    <property type="protein sequence ID" value="EFQ25767.1"/>
    <property type="molecule type" value="Genomic_DNA"/>
</dbReference>
<protein>
    <submittedName>
        <fullName evidence="2">Uncharacterized protein</fullName>
    </submittedName>
</protein>
<gene>
    <name evidence="2" type="ORF">GLRG_00911</name>
</gene>
<dbReference type="VEuPathDB" id="FungiDB:GLRG_00911"/>
<keyword evidence="1" id="KW-0732">Signal</keyword>
<dbReference type="Proteomes" id="UP000008782">
    <property type="component" value="Unassembled WGS sequence"/>
</dbReference>
<evidence type="ECO:0000313" key="2">
    <source>
        <dbReference type="EMBL" id="EFQ25767.1"/>
    </source>
</evidence>
<dbReference type="eggNOG" id="ENOG502TDHA">
    <property type="taxonomic scope" value="Eukaryota"/>
</dbReference>
<evidence type="ECO:0000313" key="3">
    <source>
        <dbReference type="Proteomes" id="UP000008782"/>
    </source>
</evidence>
<sequence length="97" mass="10375">MRFQYLAISVFAASTVTAAAVPVDATAATEKRDVPCGCTQDYIGNTWGCSSVFPGQNHCQQVGVAGDYPFSVDNHLAEMFVVQLGGSHLSKVLHRVQ</sequence>
<dbReference type="AlphaFoldDB" id="E3Q415"/>
<dbReference type="GeneID" id="24406276"/>
<accession>E3Q415</accession>
<dbReference type="HOGENOM" id="CLU_2346548_0_0_1"/>
<reference evidence="3" key="1">
    <citation type="journal article" date="2012" name="Nat. Genet.">
        <title>Lifestyle transitions in plant pathogenic Colletotrichum fungi deciphered by genome and transcriptome analyses.</title>
        <authorList>
            <person name="O'Connell R.J."/>
            <person name="Thon M.R."/>
            <person name="Hacquard S."/>
            <person name="Amyotte S.G."/>
            <person name="Kleemann J."/>
            <person name="Torres M.F."/>
            <person name="Damm U."/>
            <person name="Buiate E.A."/>
            <person name="Epstein L."/>
            <person name="Alkan N."/>
            <person name="Altmueller J."/>
            <person name="Alvarado-Balderrama L."/>
            <person name="Bauser C.A."/>
            <person name="Becker C."/>
            <person name="Birren B.W."/>
            <person name="Chen Z."/>
            <person name="Choi J."/>
            <person name="Crouch J.A."/>
            <person name="Duvick J.P."/>
            <person name="Farman M.A."/>
            <person name="Gan P."/>
            <person name="Heiman D."/>
            <person name="Henrissat B."/>
            <person name="Howard R.J."/>
            <person name="Kabbage M."/>
            <person name="Koch C."/>
            <person name="Kracher B."/>
            <person name="Kubo Y."/>
            <person name="Law A.D."/>
            <person name="Lebrun M.-H."/>
            <person name="Lee Y.-H."/>
            <person name="Miyara I."/>
            <person name="Moore N."/>
            <person name="Neumann U."/>
            <person name="Nordstroem K."/>
            <person name="Panaccione D.G."/>
            <person name="Panstruga R."/>
            <person name="Place M."/>
            <person name="Proctor R.H."/>
            <person name="Prusky D."/>
            <person name="Rech G."/>
            <person name="Reinhardt R."/>
            <person name="Rollins J.A."/>
            <person name="Rounsley S."/>
            <person name="Schardl C.L."/>
            <person name="Schwartz D.C."/>
            <person name="Shenoy N."/>
            <person name="Shirasu K."/>
            <person name="Sikhakolli U.R."/>
            <person name="Stueber K."/>
            <person name="Sukno S.A."/>
            <person name="Sweigard J.A."/>
            <person name="Takano Y."/>
            <person name="Takahara H."/>
            <person name="Trail F."/>
            <person name="van der Does H.C."/>
            <person name="Voll L.M."/>
            <person name="Will I."/>
            <person name="Young S."/>
            <person name="Zeng Q."/>
            <person name="Zhang J."/>
            <person name="Zhou S."/>
            <person name="Dickman M.B."/>
            <person name="Schulze-Lefert P."/>
            <person name="Ver Loren van Themaat E."/>
            <person name="Ma L.-J."/>
            <person name="Vaillancourt L.J."/>
        </authorList>
    </citation>
    <scope>NUCLEOTIDE SEQUENCE [LARGE SCALE GENOMIC DNA]</scope>
    <source>
        <strain evidence="3">M1.001 / M2 / FGSC 10212</strain>
    </source>
</reference>
<dbReference type="OrthoDB" id="10487461at2759"/>